<reference evidence="2" key="1">
    <citation type="journal article" date="2023" name="Nat. Plants">
        <title>Single-cell RNA sequencing provides a high-resolution roadmap for understanding the multicellular compartmentation of specialized metabolism.</title>
        <authorList>
            <person name="Sun S."/>
            <person name="Shen X."/>
            <person name="Li Y."/>
            <person name="Li Y."/>
            <person name="Wang S."/>
            <person name="Li R."/>
            <person name="Zhang H."/>
            <person name="Shen G."/>
            <person name="Guo B."/>
            <person name="Wei J."/>
            <person name="Xu J."/>
            <person name="St-Pierre B."/>
            <person name="Chen S."/>
            <person name="Sun C."/>
        </authorList>
    </citation>
    <scope>NUCLEOTIDE SEQUENCE [LARGE SCALE GENOMIC DNA]</scope>
</reference>
<dbReference type="EMBL" id="CM044705">
    <property type="protein sequence ID" value="KAI5661242.1"/>
    <property type="molecule type" value="Genomic_DNA"/>
</dbReference>
<comment type="caution">
    <text evidence="1">The sequence shown here is derived from an EMBL/GenBank/DDBJ whole genome shotgun (WGS) entry which is preliminary data.</text>
</comment>
<organism evidence="1 2">
    <name type="scientific">Catharanthus roseus</name>
    <name type="common">Madagascar periwinkle</name>
    <name type="synonym">Vinca rosea</name>
    <dbReference type="NCBI Taxonomy" id="4058"/>
    <lineage>
        <taxon>Eukaryota</taxon>
        <taxon>Viridiplantae</taxon>
        <taxon>Streptophyta</taxon>
        <taxon>Embryophyta</taxon>
        <taxon>Tracheophyta</taxon>
        <taxon>Spermatophyta</taxon>
        <taxon>Magnoliopsida</taxon>
        <taxon>eudicotyledons</taxon>
        <taxon>Gunneridae</taxon>
        <taxon>Pentapetalae</taxon>
        <taxon>asterids</taxon>
        <taxon>lamiids</taxon>
        <taxon>Gentianales</taxon>
        <taxon>Apocynaceae</taxon>
        <taxon>Rauvolfioideae</taxon>
        <taxon>Vinceae</taxon>
        <taxon>Catharanthinae</taxon>
        <taxon>Catharanthus</taxon>
    </lineage>
</organism>
<protein>
    <submittedName>
        <fullName evidence="1">Uncharacterized protein</fullName>
    </submittedName>
</protein>
<evidence type="ECO:0000313" key="2">
    <source>
        <dbReference type="Proteomes" id="UP001060085"/>
    </source>
</evidence>
<evidence type="ECO:0000313" key="1">
    <source>
        <dbReference type="EMBL" id="KAI5661242.1"/>
    </source>
</evidence>
<gene>
    <name evidence="1" type="ORF">M9H77_20565</name>
</gene>
<sequence>MAIIPSTKFSLALICLVSLALFPSSFAQNSIQDYLDAHNAARAQVGVGPMRWDNQLAAFALDYANGQRNRCPNLVHSGGPYGENLAAGTGDFSGRQAVDMWVAERRFYDYGSNSCRGGVCGHYTQVVWRNSDRLGCARVRCSNNTWWYVICSYAPRGNIIGQRPY</sequence>
<name>A0ACC0AJW5_CATRO</name>
<dbReference type="Proteomes" id="UP001060085">
    <property type="component" value="Linkage Group LG05"/>
</dbReference>
<proteinExistence type="predicted"/>
<accession>A0ACC0AJW5</accession>
<keyword evidence="2" id="KW-1185">Reference proteome</keyword>